<organism evidence="1 2">
    <name type="scientific">Caballeronia temeraria</name>
    <dbReference type="NCBI Taxonomy" id="1777137"/>
    <lineage>
        <taxon>Bacteria</taxon>
        <taxon>Pseudomonadati</taxon>
        <taxon>Pseudomonadota</taxon>
        <taxon>Betaproteobacteria</taxon>
        <taxon>Burkholderiales</taxon>
        <taxon>Burkholderiaceae</taxon>
        <taxon>Caballeronia</taxon>
    </lineage>
</organism>
<proteinExistence type="predicted"/>
<reference evidence="2" key="1">
    <citation type="submission" date="2016-01" db="EMBL/GenBank/DDBJ databases">
        <authorList>
            <person name="Peeters Charlotte."/>
        </authorList>
    </citation>
    <scope>NUCLEOTIDE SEQUENCE [LARGE SCALE GENOMIC DNA]</scope>
</reference>
<accession>A0A158DWN0</accession>
<dbReference type="AlphaFoldDB" id="A0A158DWN0"/>
<keyword evidence="2" id="KW-1185">Reference proteome</keyword>
<evidence type="ECO:0000313" key="1">
    <source>
        <dbReference type="EMBL" id="SAK98943.1"/>
    </source>
</evidence>
<name>A0A158DWN0_9BURK</name>
<dbReference type="EMBL" id="FCOI02000059">
    <property type="protein sequence ID" value="SAK98943.1"/>
    <property type="molecule type" value="Genomic_DNA"/>
</dbReference>
<evidence type="ECO:0000313" key="2">
    <source>
        <dbReference type="Proteomes" id="UP000054624"/>
    </source>
</evidence>
<sequence length="61" mass="7081">MNMRLIARTRKVLCMPVMLIMTRPVRVLEHLVSMLMLMAFTHMKPDAECHQHSGNPERYGG</sequence>
<dbReference type="Proteomes" id="UP000054624">
    <property type="component" value="Unassembled WGS sequence"/>
</dbReference>
<protein>
    <submittedName>
        <fullName evidence="1">Uncharacterized protein</fullName>
    </submittedName>
</protein>
<gene>
    <name evidence="1" type="ORF">AWB76_07619</name>
</gene>